<dbReference type="InterPro" id="IPR027417">
    <property type="entry name" value="P-loop_NTPase"/>
</dbReference>
<dbReference type="FunFam" id="3.40.50.300:FF:000006">
    <property type="entry name" value="DNA-binding transcriptional regulator NtrC"/>
    <property type="match status" value="1"/>
</dbReference>
<accession>A0A644Y720</accession>
<dbReference type="Gene3D" id="1.10.10.60">
    <property type="entry name" value="Homeodomain-like"/>
    <property type="match status" value="1"/>
</dbReference>
<dbReference type="InterPro" id="IPR003593">
    <property type="entry name" value="AAA+_ATPase"/>
</dbReference>
<reference evidence="4" key="1">
    <citation type="submission" date="2019-08" db="EMBL/GenBank/DDBJ databases">
        <authorList>
            <person name="Kucharzyk K."/>
            <person name="Murdoch R.W."/>
            <person name="Higgins S."/>
            <person name="Loffler F."/>
        </authorList>
    </citation>
    <scope>NUCLEOTIDE SEQUENCE</scope>
</reference>
<dbReference type="EMBL" id="VSSQ01004156">
    <property type="protein sequence ID" value="MPM23977.1"/>
    <property type="molecule type" value="Genomic_DNA"/>
</dbReference>
<dbReference type="PROSITE" id="PS50045">
    <property type="entry name" value="SIGMA54_INTERACT_4"/>
    <property type="match status" value="1"/>
</dbReference>
<dbReference type="GO" id="GO:0005524">
    <property type="term" value="F:ATP binding"/>
    <property type="evidence" value="ECO:0007669"/>
    <property type="project" value="UniProtKB-KW"/>
</dbReference>
<sequence>MNTIEGLSHLIESTIAMPELQFGIVGTDGIAVVGTNGYRMKVGTRRPHGCYLTRPQYINDVEIIRDPTHMRGCTDCEAVAVCPYSVVLCTPMTRGSQTVGVAGLLGMGNGTNDTVLKDKARWAQYLAGIAATLGRYSQVTGILEARDMTDKMLENTFRLSGKQGLILAGNDRRVLRLNQAAKAMLGQGGEQVDYNRPLDTLLPGRVLDQLYDAEREEKNIVLRQNDKLLSLSRADTGPLNLAGAIAIVVGEEHQIAPSRPKTGYPPAIPALDCIIGEDASIQNVKGIIARVAGHPLPILIQGDSGTGKELVAQAIHNLSGRAARKMIAVNCAAIPDTLLESELFGYERGAFTGASSSGKRGFFELASGSTLFLDEIGDMSLTNQAKLLRVLEQKQFFRLGGQQPIQVDVRIIAATNAPLAELVRKKKFREDLFYRLNVVPIHLKPLRERRGDIPILADYFLSRCSSVPPGSPWLMEEEVRQVLESYPWPGNIRQLQSVIGYMAAMAKDYVIDLDCLPEAFLQPDSPSYNRDGVRRPTEKELLEALGAFGRTTEGKKKAAEHLGVSLATLYRMINRFEAKT</sequence>
<evidence type="ECO:0000256" key="2">
    <source>
        <dbReference type="ARBA" id="ARBA00022840"/>
    </source>
</evidence>
<dbReference type="GO" id="GO:0006355">
    <property type="term" value="P:regulation of DNA-templated transcription"/>
    <property type="evidence" value="ECO:0007669"/>
    <property type="project" value="InterPro"/>
</dbReference>
<dbReference type="SMART" id="SM00382">
    <property type="entry name" value="AAA"/>
    <property type="match status" value="1"/>
</dbReference>
<feature type="domain" description="Sigma-54 factor interaction" evidence="3">
    <location>
        <begin position="274"/>
        <end position="504"/>
    </location>
</feature>
<dbReference type="InterPro" id="IPR002078">
    <property type="entry name" value="Sigma_54_int"/>
</dbReference>
<dbReference type="PROSITE" id="PS00675">
    <property type="entry name" value="SIGMA54_INTERACT_1"/>
    <property type="match status" value="1"/>
</dbReference>
<dbReference type="Pfam" id="PF25601">
    <property type="entry name" value="AAA_lid_14"/>
    <property type="match status" value="1"/>
</dbReference>
<organism evidence="4">
    <name type="scientific">bioreactor metagenome</name>
    <dbReference type="NCBI Taxonomy" id="1076179"/>
    <lineage>
        <taxon>unclassified sequences</taxon>
        <taxon>metagenomes</taxon>
        <taxon>ecological metagenomes</taxon>
    </lineage>
</organism>
<dbReference type="PANTHER" id="PTHR32071">
    <property type="entry name" value="TRANSCRIPTIONAL REGULATORY PROTEIN"/>
    <property type="match status" value="1"/>
</dbReference>
<keyword evidence="1" id="KW-0547">Nucleotide-binding</keyword>
<dbReference type="SUPFAM" id="SSF52540">
    <property type="entry name" value="P-loop containing nucleoside triphosphate hydrolases"/>
    <property type="match status" value="1"/>
</dbReference>
<gene>
    <name evidence="4" type="primary">norR_86</name>
    <name evidence="4" type="ORF">SDC9_70454</name>
</gene>
<keyword evidence="2" id="KW-0067">ATP-binding</keyword>
<dbReference type="InterPro" id="IPR058031">
    <property type="entry name" value="AAA_lid_NorR"/>
</dbReference>
<evidence type="ECO:0000313" key="4">
    <source>
        <dbReference type="EMBL" id="MPM23977.1"/>
    </source>
</evidence>
<dbReference type="Gene3D" id="3.40.50.300">
    <property type="entry name" value="P-loop containing nucleotide triphosphate hydrolases"/>
    <property type="match status" value="1"/>
</dbReference>
<dbReference type="CDD" id="cd00009">
    <property type="entry name" value="AAA"/>
    <property type="match status" value="1"/>
</dbReference>
<evidence type="ECO:0000259" key="3">
    <source>
        <dbReference type="PROSITE" id="PS50045"/>
    </source>
</evidence>
<dbReference type="AlphaFoldDB" id="A0A644Y720"/>
<protein>
    <submittedName>
        <fullName evidence="4">Anaerobic nitric oxide reductase transcription regulator NorR</fullName>
    </submittedName>
</protein>
<name>A0A644Y720_9ZZZZ</name>
<dbReference type="Gene3D" id="1.10.8.60">
    <property type="match status" value="1"/>
</dbReference>
<dbReference type="InterPro" id="IPR025662">
    <property type="entry name" value="Sigma_54_int_dom_ATP-bd_1"/>
</dbReference>
<proteinExistence type="predicted"/>
<dbReference type="Pfam" id="PF00158">
    <property type="entry name" value="Sigma54_activat"/>
    <property type="match status" value="1"/>
</dbReference>
<evidence type="ECO:0000256" key="1">
    <source>
        <dbReference type="ARBA" id="ARBA00022741"/>
    </source>
</evidence>
<comment type="caution">
    <text evidence="4">The sequence shown here is derived from an EMBL/GenBank/DDBJ whole genome shotgun (WGS) entry which is preliminary data.</text>
</comment>